<dbReference type="PANTHER" id="PTHR30081:SF8">
    <property type="entry name" value="PROTEIN TRANSLOCASE SUBUNIT SECF"/>
    <property type="match status" value="1"/>
</dbReference>
<comment type="similarity">
    <text evidence="10">In the C-terminal section; belongs to the SecD/SecF family. SecF subfamily.</text>
</comment>
<accession>F4A278</accession>
<dbReference type="GO" id="GO:0015450">
    <property type="term" value="F:protein-transporting ATPase activity"/>
    <property type="evidence" value="ECO:0007669"/>
    <property type="project" value="InterPro"/>
</dbReference>
<dbReference type="RefSeq" id="WP_013780555.1">
    <property type="nucleotide sequence ID" value="NC_015520.1"/>
</dbReference>
<dbReference type="Pfam" id="PF07549">
    <property type="entry name" value="Sec_GG"/>
    <property type="match status" value="1"/>
</dbReference>
<dbReference type="NCBIfam" id="TIGR00916">
    <property type="entry name" value="2A0604s01"/>
    <property type="match status" value="1"/>
</dbReference>
<evidence type="ECO:0000256" key="4">
    <source>
        <dbReference type="ARBA" id="ARBA00022692"/>
    </source>
</evidence>
<feature type="transmembrane region" description="Helical" evidence="12">
    <location>
        <begin position="233"/>
        <end position="251"/>
    </location>
</feature>
<dbReference type="FunFam" id="1.20.1640.10:FF:000024">
    <property type="entry name" value="Multifunctional fusion protein"/>
    <property type="match status" value="1"/>
</dbReference>
<dbReference type="PRINTS" id="PR01755">
    <property type="entry name" value="SECFTRNLCASE"/>
</dbReference>
<dbReference type="GO" id="GO:0006605">
    <property type="term" value="P:protein targeting"/>
    <property type="evidence" value="ECO:0007669"/>
    <property type="project" value="UniProtKB-UniRule"/>
</dbReference>
<dbReference type="GO" id="GO:0043952">
    <property type="term" value="P:protein transport by the Sec complex"/>
    <property type="evidence" value="ECO:0007669"/>
    <property type="project" value="UniProtKB-UniRule"/>
</dbReference>
<feature type="transmembrane region" description="Helical" evidence="12">
    <location>
        <begin position="152"/>
        <end position="173"/>
    </location>
</feature>
<evidence type="ECO:0000256" key="7">
    <source>
        <dbReference type="ARBA" id="ARBA00023010"/>
    </source>
</evidence>
<evidence type="ECO:0000256" key="3">
    <source>
        <dbReference type="ARBA" id="ARBA00022475"/>
    </source>
</evidence>
<keyword evidence="7 12" id="KW-0811">Translocation</keyword>
<keyword evidence="3 12" id="KW-1003">Cell membrane</keyword>
<dbReference type="GO" id="GO:0065002">
    <property type="term" value="P:intracellular protein transmembrane transport"/>
    <property type="evidence" value="ECO:0007669"/>
    <property type="project" value="UniProtKB-UniRule"/>
</dbReference>
<dbReference type="AlphaFoldDB" id="F4A278"/>
<evidence type="ECO:0000256" key="6">
    <source>
        <dbReference type="ARBA" id="ARBA00022989"/>
    </source>
</evidence>
<keyword evidence="5 12" id="KW-0653">Protein transport</keyword>
<dbReference type="OrthoDB" id="9805019at2"/>
<dbReference type="InterPro" id="IPR022645">
    <property type="entry name" value="SecD/SecF_bac"/>
</dbReference>
<dbReference type="InterPro" id="IPR022813">
    <property type="entry name" value="SecD/SecF_arch_bac"/>
</dbReference>
<feature type="transmembrane region" description="Helical" evidence="12">
    <location>
        <begin position="257"/>
        <end position="281"/>
    </location>
</feature>
<keyword evidence="4 12" id="KW-0812">Transmembrane</keyword>
<keyword evidence="6 12" id="KW-1133">Transmembrane helix</keyword>
<dbReference type="PANTHER" id="PTHR30081">
    <property type="entry name" value="PROTEIN-EXPORT MEMBRANE PROTEIN SEC"/>
    <property type="match status" value="1"/>
</dbReference>
<keyword evidence="15" id="KW-1185">Reference proteome</keyword>
<keyword evidence="8 12" id="KW-0472">Membrane</keyword>
<dbReference type="HOGENOM" id="CLU_050012_0_0_9"/>
<dbReference type="SUPFAM" id="SSF82866">
    <property type="entry name" value="Multidrug efflux transporter AcrB transmembrane domain"/>
    <property type="match status" value="1"/>
</dbReference>
<evidence type="ECO:0000313" key="15">
    <source>
        <dbReference type="Proteomes" id="UP000008457"/>
    </source>
</evidence>
<dbReference type="InterPro" id="IPR048634">
    <property type="entry name" value="SecD_SecF_C"/>
</dbReference>
<dbReference type="InterPro" id="IPR022646">
    <property type="entry name" value="SecD/SecF_CS"/>
</dbReference>
<evidence type="ECO:0000256" key="10">
    <source>
        <dbReference type="ARBA" id="ARBA00060856"/>
    </source>
</evidence>
<feature type="transmembrane region" description="Helical" evidence="12">
    <location>
        <begin position="9"/>
        <end position="27"/>
    </location>
</feature>
<dbReference type="EMBL" id="CP002360">
    <property type="protein sequence ID" value="AEE96125.1"/>
    <property type="molecule type" value="Genomic_DNA"/>
</dbReference>
<comment type="subunit">
    <text evidence="12">Forms a complex with SecD. Part of the essential Sec protein translocation apparatus which comprises SecA, SecYEG and auxiliary proteins SecDF. Other proteins may also be involved.</text>
</comment>
<feature type="domain" description="Protein export membrane protein SecD/SecF C-terminal" evidence="13">
    <location>
        <begin position="105"/>
        <end position="285"/>
    </location>
</feature>
<evidence type="ECO:0000256" key="2">
    <source>
        <dbReference type="ARBA" id="ARBA00022448"/>
    </source>
</evidence>
<feature type="transmembrane region" description="Helical" evidence="12">
    <location>
        <begin position="179"/>
        <end position="200"/>
    </location>
</feature>
<protein>
    <recommendedName>
        <fullName evidence="12">Protein-export membrane protein SecF</fullName>
    </recommendedName>
</protein>
<dbReference type="NCBIfam" id="TIGR00966">
    <property type="entry name" value="transloc_SecF"/>
    <property type="match status" value="1"/>
</dbReference>
<comment type="function">
    <text evidence="9 12">Part of the Sec protein translocase complex. Interacts with the SecYEG preprotein conducting channel. SecDF uses the proton motive force (PMF) to complete protein translocation after the ATP-dependent function of SecA.</text>
</comment>
<comment type="similarity">
    <text evidence="12">Belongs to the SecD/SecF family. SecF subfamily.</text>
</comment>
<comment type="subcellular location">
    <subcellularLocation>
        <location evidence="1 12">Cell membrane</location>
        <topology evidence="1 12">Multi-pass membrane protein</topology>
    </subcellularLocation>
</comment>
<dbReference type="HAMAP" id="MF_01464_B">
    <property type="entry name" value="SecF_B"/>
    <property type="match status" value="1"/>
</dbReference>
<dbReference type="InterPro" id="IPR005665">
    <property type="entry name" value="SecF_bac"/>
</dbReference>
<evidence type="ECO:0000256" key="1">
    <source>
        <dbReference type="ARBA" id="ARBA00004651"/>
    </source>
</evidence>
<evidence type="ECO:0000256" key="9">
    <source>
        <dbReference type="ARBA" id="ARBA00059018"/>
    </source>
</evidence>
<sequence>MKIIERRWIWYSISIAIIVVGIAFMLIRGLNFGIDFRGGTLMEINIGKSYDVEDIRAIIKAHNIDAYVSEAGDNNQEVLIRIASVPNDDEVQAQILNDMKEKYGIDDSAVLSLEKVGPTVGGELTRNAIYAIAIACVLMLIYIWIRFEIRFGVAAIIALVHDALIMLAVVAITNTQINTPFVAAVLTIVGYSINDTIVVFDRIRENRRKLGKKKMNPFELADMSIEQTLARSINTTLTTLFTITALYIFGVPSIKEFALPIIVGIVSGAYSSIFIASPIWATWTQRDAMEKAAVHKR</sequence>
<evidence type="ECO:0000256" key="12">
    <source>
        <dbReference type="HAMAP-Rule" id="MF_01464"/>
    </source>
</evidence>
<reference evidence="14 15" key="2">
    <citation type="journal article" date="2011" name="Stand. Genomic Sci.">
        <title>Complete genome sequence of Mahella australiensis type strain (50-1 BON).</title>
        <authorList>
            <person name="Sikorski J."/>
            <person name="Teshima H."/>
            <person name="Nolan M."/>
            <person name="Lucas S."/>
            <person name="Hammon N."/>
            <person name="Deshpande S."/>
            <person name="Cheng J.F."/>
            <person name="Pitluck S."/>
            <person name="Liolios K."/>
            <person name="Pagani I."/>
            <person name="Ivanova N."/>
            <person name="Huntemann M."/>
            <person name="Mavromatis K."/>
            <person name="Ovchinikova G."/>
            <person name="Pati A."/>
            <person name="Tapia R."/>
            <person name="Han C."/>
            <person name="Goodwin L."/>
            <person name="Chen A."/>
            <person name="Palaniappan K."/>
            <person name="Land M."/>
            <person name="Hauser L."/>
            <person name="Ngatchou-Djao O.D."/>
            <person name="Rohde M."/>
            <person name="Pukall R."/>
            <person name="Spring S."/>
            <person name="Abt B."/>
            <person name="Goker M."/>
            <person name="Detter J.C."/>
            <person name="Woyke T."/>
            <person name="Bristow J."/>
            <person name="Markowitz V."/>
            <person name="Hugenholtz P."/>
            <person name="Eisen J.A."/>
            <person name="Kyrpides N.C."/>
            <person name="Klenk H.P."/>
            <person name="Lapidus A."/>
        </authorList>
    </citation>
    <scope>NUCLEOTIDE SEQUENCE [LARGE SCALE GENOMIC DNA]</scope>
    <source>
        <strain evidence="15">DSM 15567 / CIP 107919 / 50-1 BON</strain>
    </source>
</reference>
<dbReference type="Gene3D" id="1.20.1640.10">
    <property type="entry name" value="Multidrug efflux transporter AcrB transmembrane domain"/>
    <property type="match status" value="1"/>
</dbReference>
<dbReference type="STRING" id="697281.Mahau_0927"/>
<gene>
    <name evidence="12" type="primary">secF</name>
    <name evidence="14" type="ordered locus">Mahau_0927</name>
</gene>
<comment type="similarity">
    <text evidence="11">In the N-terminal section; belongs to the SecD/SecF family. SecD subfamily.</text>
</comment>
<evidence type="ECO:0000313" key="14">
    <source>
        <dbReference type="EMBL" id="AEE96125.1"/>
    </source>
</evidence>
<name>F4A278_MAHA5</name>
<evidence type="ECO:0000256" key="5">
    <source>
        <dbReference type="ARBA" id="ARBA00022927"/>
    </source>
</evidence>
<dbReference type="eggNOG" id="COG0341">
    <property type="taxonomic scope" value="Bacteria"/>
</dbReference>
<feature type="transmembrane region" description="Helical" evidence="12">
    <location>
        <begin position="128"/>
        <end position="145"/>
    </location>
</feature>
<keyword evidence="2 12" id="KW-0813">Transport</keyword>
<dbReference type="Proteomes" id="UP000008457">
    <property type="component" value="Chromosome"/>
</dbReference>
<proteinExistence type="inferred from homology"/>
<dbReference type="Pfam" id="PF02355">
    <property type="entry name" value="SecD_SecF_C"/>
    <property type="match status" value="1"/>
</dbReference>
<evidence type="ECO:0000259" key="13">
    <source>
        <dbReference type="Pfam" id="PF02355"/>
    </source>
</evidence>
<dbReference type="KEGG" id="mas:Mahau_0927"/>
<evidence type="ECO:0000256" key="8">
    <source>
        <dbReference type="ARBA" id="ARBA00023136"/>
    </source>
</evidence>
<dbReference type="GO" id="GO:0005886">
    <property type="term" value="C:plasma membrane"/>
    <property type="evidence" value="ECO:0007669"/>
    <property type="project" value="UniProtKB-SubCell"/>
</dbReference>
<dbReference type="InterPro" id="IPR055344">
    <property type="entry name" value="SecD_SecF_C_bact"/>
</dbReference>
<reference evidence="15" key="1">
    <citation type="submission" date="2010-11" db="EMBL/GenBank/DDBJ databases">
        <title>The complete genome of Mahella australiensis DSM 15567.</title>
        <authorList>
            <consortium name="US DOE Joint Genome Institute (JGI-PGF)"/>
            <person name="Lucas S."/>
            <person name="Copeland A."/>
            <person name="Lapidus A."/>
            <person name="Bruce D."/>
            <person name="Goodwin L."/>
            <person name="Pitluck S."/>
            <person name="Kyrpides N."/>
            <person name="Mavromatis K."/>
            <person name="Pagani I."/>
            <person name="Ivanova N."/>
            <person name="Teshima H."/>
            <person name="Brettin T."/>
            <person name="Detter J.C."/>
            <person name="Han C."/>
            <person name="Tapia R."/>
            <person name="Land M."/>
            <person name="Hauser L."/>
            <person name="Markowitz V."/>
            <person name="Cheng J.-F."/>
            <person name="Hugenholtz P."/>
            <person name="Woyke T."/>
            <person name="Wu D."/>
            <person name="Spring S."/>
            <person name="Pukall R."/>
            <person name="Steenblock K."/>
            <person name="Schneider S."/>
            <person name="Klenk H.-P."/>
            <person name="Eisen J.A."/>
        </authorList>
    </citation>
    <scope>NUCLEOTIDE SEQUENCE [LARGE SCALE GENOMIC DNA]</scope>
    <source>
        <strain evidence="15">DSM 15567 / CIP 107919 / 50-1 BON</strain>
    </source>
</reference>
<evidence type="ECO:0000256" key="11">
    <source>
        <dbReference type="ARBA" id="ARBA00061053"/>
    </source>
</evidence>
<organism evidence="14 15">
    <name type="scientific">Mahella australiensis (strain DSM 15567 / CIP 107919 / 50-1 BON)</name>
    <dbReference type="NCBI Taxonomy" id="697281"/>
    <lineage>
        <taxon>Bacteria</taxon>
        <taxon>Bacillati</taxon>
        <taxon>Bacillota</taxon>
        <taxon>Clostridia</taxon>
        <taxon>Thermoanaerobacterales</taxon>
        <taxon>Thermoanaerobacterales Family IV. Incertae Sedis</taxon>
        <taxon>Mahella</taxon>
    </lineage>
</organism>